<protein>
    <submittedName>
        <fullName evidence="1">Uncharacterized protein</fullName>
    </submittedName>
</protein>
<comment type="caution">
    <text evidence="1">The sequence shown here is derived from an EMBL/GenBank/DDBJ whole genome shotgun (WGS) entry which is preliminary data.</text>
</comment>
<dbReference type="AlphaFoldDB" id="A0A1G1W8I9"/>
<dbReference type="Proteomes" id="UP000178493">
    <property type="component" value="Unassembled WGS sequence"/>
</dbReference>
<proteinExistence type="predicted"/>
<accession>A0A1G1W8I9</accession>
<dbReference type="EMBL" id="MHCO01000023">
    <property type="protein sequence ID" value="OGY23986.1"/>
    <property type="molecule type" value="Genomic_DNA"/>
</dbReference>
<evidence type="ECO:0000313" key="1">
    <source>
        <dbReference type="EMBL" id="OGY23986.1"/>
    </source>
</evidence>
<organism evidence="1 2">
    <name type="scientific">Candidatus Woykebacteria bacterium GWB1_45_5</name>
    <dbReference type="NCBI Taxonomy" id="1802592"/>
    <lineage>
        <taxon>Bacteria</taxon>
        <taxon>Candidatus Woykeibacteriota</taxon>
    </lineage>
</organism>
<sequence>MGELQKPQKKQILVISKDAVRYFGVLKGTICDGLKAQLLIHAKREQATEELSLSEIRGTDAVIITHDEGEGAQGSKELLRVVNTLQIIKLSLIILVLGVSGKRLQKRLQERKAIVSEEGLGKVTEEGLTRNLQQALGIEDHAAEDAPR</sequence>
<gene>
    <name evidence="1" type="ORF">A2126_00995</name>
</gene>
<reference evidence="1 2" key="1">
    <citation type="journal article" date="2016" name="Nat. Commun.">
        <title>Thousands of microbial genomes shed light on interconnected biogeochemical processes in an aquifer system.</title>
        <authorList>
            <person name="Anantharaman K."/>
            <person name="Brown C.T."/>
            <person name="Hug L.A."/>
            <person name="Sharon I."/>
            <person name="Castelle C.J."/>
            <person name="Probst A.J."/>
            <person name="Thomas B.C."/>
            <person name="Singh A."/>
            <person name="Wilkins M.J."/>
            <person name="Karaoz U."/>
            <person name="Brodie E.L."/>
            <person name="Williams K.H."/>
            <person name="Hubbard S.S."/>
            <person name="Banfield J.F."/>
        </authorList>
    </citation>
    <scope>NUCLEOTIDE SEQUENCE [LARGE SCALE GENOMIC DNA]</scope>
</reference>
<name>A0A1G1W8I9_9BACT</name>
<evidence type="ECO:0000313" key="2">
    <source>
        <dbReference type="Proteomes" id="UP000178493"/>
    </source>
</evidence>